<name>A0ABV8MMJ8_9NEIS</name>
<protein>
    <submittedName>
        <fullName evidence="2">Alpha/beta fold hydrolase</fullName>
    </submittedName>
</protein>
<keyword evidence="3" id="KW-1185">Reference proteome</keyword>
<dbReference type="SUPFAM" id="SSF53474">
    <property type="entry name" value="alpha/beta-Hydrolases"/>
    <property type="match status" value="1"/>
</dbReference>
<evidence type="ECO:0000259" key="1">
    <source>
        <dbReference type="Pfam" id="PF12697"/>
    </source>
</evidence>
<dbReference type="InterPro" id="IPR050228">
    <property type="entry name" value="Carboxylesterase_BioH"/>
</dbReference>
<dbReference type="RefSeq" id="WP_378160890.1">
    <property type="nucleotide sequence ID" value="NZ_JBHSBU010000001.1"/>
</dbReference>
<dbReference type="InterPro" id="IPR029058">
    <property type="entry name" value="AB_hydrolase_fold"/>
</dbReference>
<dbReference type="Proteomes" id="UP001595791">
    <property type="component" value="Unassembled WGS sequence"/>
</dbReference>
<dbReference type="EMBL" id="JBHSBU010000001">
    <property type="protein sequence ID" value="MFC4158333.1"/>
    <property type="molecule type" value="Genomic_DNA"/>
</dbReference>
<dbReference type="GO" id="GO:0016787">
    <property type="term" value="F:hydrolase activity"/>
    <property type="evidence" value="ECO:0007669"/>
    <property type="project" value="UniProtKB-KW"/>
</dbReference>
<dbReference type="Pfam" id="PF12697">
    <property type="entry name" value="Abhydrolase_6"/>
    <property type="match status" value="1"/>
</dbReference>
<accession>A0ABV8MMJ8</accession>
<feature type="domain" description="AB hydrolase-1" evidence="1">
    <location>
        <begin position="7"/>
        <end position="237"/>
    </location>
</feature>
<proteinExistence type="predicted"/>
<keyword evidence="2" id="KW-0378">Hydrolase</keyword>
<comment type="caution">
    <text evidence="2">The sequence shown here is derived from an EMBL/GenBank/DDBJ whole genome shotgun (WGS) entry which is preliminary data.</text>
</comment>
<dbReference type="Gene3D" id="3.40.50.1820">
    <property type="entry name" value="alpha/beta hydrolase"/>
    <property type="match status" value="1"/>
</dbReference>
<reference evidence="3" key="1">
    <citation type="journal article" date="2019" name="Int. J. Syst. Evol. Microbiol.">
        <title>The Global Catalogue of Microorganisms (GCM) 10K type strain sequencing project: providing services to taxonomists for standard genome sequencing and annotation.</title>
        <authorList>
            <consortium name="The Broad Institute Genomics Platform"/>
            <consortium name="The Broad Institute Genome Sequencing Center for Infectious Disease"/>
            <person name="Wu L."/>
            <person name="Ma J."/>
        </authorList>
    </citation>
    <scope>NUCLEOTIDE SEQUENCE [LARGE SCALE GENOMIC DNA]</scope>
    <source>
        <strain evidence="3">LMG 29894</strain>
    </source>
</reference>
<evidence type="ECO:0000313" key="2">
    <source>
        <dbReference type="EMBL" id="MFC4158333.1"/>
    </source>
</evidence>
<dbReference type="PANTHER" id="PTHR43194">
    <property type="entry name" value="HYDROLASE ALPHA/BETA FOLD FAMILY"/>
    <property type="match status" value="1"/>
</dbReference>
<organism evidence="2 3">
    <name type="scientific">Chitinimonas lacunae</name>
    <dbReference type="NCBI Taxonomy" id="1963018"/>
    <lineage>
        <taxon>Bacteria</taxon>
        <taxon>Pseudomonadati</taxon>
        <taxon>Pseudomonadota</taxon>
        <taxon>Betaproteobacteria</taxon>
        <taxon>Neisseriales</taxon>
        <taxon>Chitinibacteraceae</taxon>
        <taxon>Chitinimonas</taxon>
    </lineage>
</organism>
<gene>
    <name evidence="2" type="ORF">ACFOW7_03065</name>
</gene>
<dbReference type="InterPro" id="IPR000073">
    <property type="entry name" value="AB_hydrolase_1"/>
</dbReference>
<dbReference type="PANTHER" id="PTHR43194:SF5">
    <property type="entry name" value="PIMELOYL-[ACYL-CARRIER PROTEIN] METHYL ESTER ESTERASE"/>
    <property type="match status" value="1"/>
</dbReference>
<evidence type="ECO:0000313" key="3">
    <source>
        <dbReference type="Proteomes" id="UP001595791"/>
    </source>
</evidence>
<sequence>MHPTTPLVMIHGLLGSISYFSPAARLPELAVYTPDLLGYGRHSGCSEVLTLQRQAHHVASYIRTQVGRPCHLLGHSVGGAVAMLLAWLEPGLVQSVISVEGNLTLNDAFWCRRIAPLEESEWAAEYREMQAHPENWLIDAEIDPNPQRIGWARRILDNQPASTVQAMARAVVSETVDLLDPVKALVDRGLPIRLLAGEKSAVGWDVPPWLREAASADMVLPGVGHMMMLEQPDRFCATVEAMLGDR</sequence>